<sequence length="157" mass="17525">MRYIDQRTPKEVLEKENSHCATVSLIKEEPAPSLKPITPKRACQVSTSSQYLLETSYPAKYMTGTRYVARIELLKRTNLCIARNDLGNTPGKPSIIQCKECGAIVHLGPIDMGVNAFAEHLAMRHTAEECDNLDLKCYDDDEEDADEEDGEGIYESG</sequence>
<accession>A0A4Y7SG88</accession>
<proteinExistence type="predicted"/>
<organism evidence="1 2">
    <name type="scientific">Coprinellus micaceus</name>
    <name type="common">Glistening ink-cap mushroom</name>
    <name type="synonym">Coprinus micaceus</name>
    <dbReference type="NCBI Taxonomy" id="71717"/>
    <lineage>
        <taxon>Eukaryota</taxon>
        <taxon>Fungi</taxon>
        <taxon>Dikarya</taxon>
        <taxon>Basidiomycota</taxon>
        <taxon>Agaricomycotina</taxon>
        <taxon>Agaricomycetes</taxon>
        <taxon>Agaricomycetidae</taxon>
        <taxon>Agaricales</taxon>
        <taxon>Agaricineae</taxon>
        <taxon>Psathyrellaceae</taxon>
        <taxon>Coprinellus</taxon>
    </lineage>
</organism>
<keyword evidence="2" id="KW-1185">Reference proteome</keyword>
<dbReference type="AlphaFoldDB" id="A0A4Y7SG88"/>
<name>A0A4Y7SG88_COPMI</name>
<evidence type="ECO:0000313" key="1">
    <source>
        <dbReference type="EMBL" id="TEB20905.1"/>
    </source>
</evidence>
<dbReference type="Proteomes" id="UP000298030">
    <property type="component" value="Unassembled WGS sequence"/>
</dbReference>
<gene>
    <name evidence="1" type="ORF">FA13DRAFT_1717424</name>
</gene>
<evidence type="ECO:0000313" key="2">
    <source>
        <dbReference type="Proteomes" id="UP000298030"/>
    </source>
</evidence>
<comment type="caution">
    <text evidence="1">The sequence shown here is derived from an EMBL/GenBank/DDBJ whole genome shotgun (WGS) entry which is preliminary data.</text>
</comment>
<reference evidence="1 2" key="1">
    <citation type="journal article" date="2019" name="Nat. Ecol. Evol.">
        <title>Megaphylogeny resolves global patterns of mushroom evolution.</title>
        <authorList>
            <person name="Varga T."/>
            <person name="Krizsan K."/>
            <person name="Foldi C."/>
            <person name="Dima B."/>
            <person name="Sanchez-Garcia M."/>
            <person name="Sanchez-Ramirez S."/>
            <person name="Szollosi G.J."/>
            <person name="Szarkandi J.G."/>
            <person name="Papp V."/>
            <person name="Albert L."/>
            <person name="Andreopoulos W."/>
            <person name="Angelini C."/>
            <person name="Antonin V."/>
            <person name="Barry K.W."/>
            <person name="Bougher N.L."/>
            <person name="Buchanan P."/>
            <person name="Buyck B."/>
            <person name="Bense V."/>
            <person name="Catcheside P."/>
            <person name="Chovatia M."/>
            <person name="Cooper J."/>
            <person name="Damon W."/>
            <person name="Desjardin D."/>
            <person name="Finy P."/>
            <person name="Geml J."/>
            <person name="Haridas S."/>
            <person name="Hughes K."/>
            <person name="Justo A."/>
            <person name="Karasinski D."/>
            <person name="Kautmanova I."/>
            <person name="Kiss B."/>
            <person name="Kocsube S."/>
            <person name="Kotiranta H."/>
            <person name="LaButti K.M."/>
            <person name="Lechner B.E."/>
            <person name="Liimatainen K."/>
            <person name="Lipzen A."/>
            <person name="Lukacs Z."/>
            <person name="Mihaltcheva S."/>
            <person name="Morgado L.N."/>
            <person name="Niskanen T."/>
            <person name="Noordeloos M.E."/>
            <person name="Ohm R.A."/>
            <person name="Ortiz-Santana B."/>
            <person name="Ovrebo C."/>
            <person name="Racz N."/>
            <person name="Riley R."/>
            <person name="Savchenko A."/>
            <person name="Shiryaev A."/>
            <person name="Soop K."/>
            <person name="Spirin V."/>
            <person name="Szebenyi C."/>
            <person name="Tomsovsky M."/>
            <person name="Tulloss R.E."/>
            <person name="Uehling J."/>
            <person name="Grigoriev I.V."/>
            <person name="Vagvolgyi C."/>
            <person name="Papp T."/>
            <person name="Martin F.M."/>
            <person name="Miettinen O."/>
            <person name="Hibbett D.S."/>
            <person name="Nagy L.G."/>
        </authorList>
    </citation>
    <scope>NUCLEOTIDE SEQUENCE [LARGE SCALE GENOMIC DNA]</scope>
    <source>
        <strain evidence="1 2">FP101781</strain>
    </source>
</reference>
<protein>
    <submittedName>
        <fullName evidence="1">Uncharacterized protein</fullName>
    </submittedName>
</protein>
<dbReference type="OrthoDB" id="3114067at2759"/>
<dbReference type="EMBL" id="QPFP01000129">
    <property type="protein sequence ID" value="TEB20905.1"/>
    <property type="molecule type" value="Genomic_DNA"/>
</dbReference>